<dbReference type="GO" id="GO:0008270">
    <property type="term" value="F:zinc ion binding"/>
    <property type="evidence" value="ECO:0007669"/>
    <property type="project" value="UniProtKB-KW"/>
</dbReference>
<organism evidence="3 4">
    <name type="scientific">Lineolata rhizophorae</name>
    <dbReference type="NCBI Taxonomy" id="578093"/>
    <lineage>
        <taxon>Eukaryota</taxon>
        <taxon>Fungi</taxon>
        <taxon>Dikarya</taxon>
        <taxon>Ascomycota</taxon>
        <taxon>Pezizomycotina</taxon>
        <taxon>Dothideomycetes</taxon>
        <taxon>Dothideomycetes incertae sedis</taxon>
        <taxon>Lineolatales</taxon>
        <taxon>Lineolataceae</taxon>
        <taxon>Lineolata</taxon>
    </lineage>
</organism>
<keyword evidence="4" id="KW-1185">Reference proteome</keyword>
<proteinExistence type="predicted"/>
<feature type="zinc finger region" description="C3H1-type" evidence="1">
    <location>
        <begin position="230"/>
        <end position="257"/>
    </location>
</feature>
<dbReference type="Pfam" id="PF25542">
    <property type="entry name" value="zf-CCCH_12"/>
    <property type="match status" value="1"/>
</dbReference>
<name>A0A6A6NXV5_9PEZI</name>
<evidence type="ECO:0000313" key="3">
    <source>
        <dbReference type="EMBL" id="KAF2456307.1"/>
    </source>
</evidence>
<dbReference type="EMBL" id="MU001683">
    <property type="protein sequence ID" value="KAF2456307.1"/>
    <property type="molecule type" value="Genomic_DNA"/>
</dbReference>
<reference evidence="3" key="1">
    <citation type="journal article" date="2020" name="Stud. Mycol.">
        <title>101 Dothideomycetes genomes: a test case for predicting lifestyles and emergence of pathogens.</title>
        <authorList>
            <person name="Haridas S."/>
            <person name="Albert R."/>
            <person name="Binder M."/>
            <person name="Bloem J."/>
            <person name="Labutti K."/>
            <person name="Salamov A."/>
            <person name="Andreopoulos B."/>
            <person name="Baker S."/>
            <person name="Barry K."/>
            <person name="Bills G."/>
            <person name="Bluhm B."/>
            <person name="Cannon C."/>
            <person name="Castanera R."/>
            <person name="Culley D."/>
            <person name="Daum C."/>
            <person name="Ezra D."/>
            <person name="Gonzalez J."/>
            <person name="Henrissat B."/>
            <person name="Kuo A."/>
            <person name="Liang C."/>
            <person name="Lipzen A."/>
            <person name="Lutzoni F."/>
            <person name="Magnuson J."/>
            <person name="Mondo S."/>
            <person name="Nolan M."/>
            <person name="Ohm R."/>
            <person name="Pangilinan J."/>
            <person name="Park H.-J."/>
            <person name="Ramirez L."/>
            <person name="Alfaro M."/>
            <person name="Sun H."/>
            <person name="Tritt A."/>
            <person name="Yoshinaga Y."/>
            <person name="Zwiers L.-H."/>
            <person name="Turgeon B."/>
            <person name="Goodwin S."/>
            <person name="Spatafora J."/>
            <person name="Crous P."/>
            <person name="Grigoriev I."/>
        </authorList>
    </citation>
    <scope>NUCLEOTIDE SEQUENCE</scope>
    <source>
        <strain evidence="3">ATCC 16933</strain>
    </source>
</reference>
<dbReference type="InterPro" id="IPR000571">
    <property type="entry name" value="Znf_CCCH"/>
</dbReference>
<gene>
    <name evidence="3" type="ORF">BDY21DRAFT_364536</name>
</gene>
<dbReference type="InterPro" id="IPR057683">
    <property type="entry name" value="DUF7923"/>
</dbReference>
<accession>A0A6A6NXV5</accession>
<dbReference type="PANTHER" id="PTHR37543">
    <property type="entry name" value="CCCH ZINC FINGER DNA BINDING PROTEIN (AFU_ORTHOLOGUE AFUA_5G12760)"/>
    <property type="match status" value="1"/>
</dbReference>
<dbReference type="PANTHER" id="PTHR37543:SF1">
    <property type="entry name" value="CCCH ZINC FINGER DNA BINDING PROTEIN (AFU_ORTHOLOGUE AFUA_5G12760)"/>
    <property type="match status" value="1"/>
</dbReference>
<evidence type="ECO:0000259" key="2">
    <source>
        <dbReference type="PROSITE" id="PS50103"/>
    </source>
</evidence>
<dbReference type="Pfam" id="PF25540">
    <property type="entry name" value="DUF7923"/>
    <property type="match status" value="1"/>
</dbReference>
<feature type="domain" description="C3H1-type" evidence="2">
    <location>
        <begin position="230"/>
        <end position="257"/>
    </location>
</feature>
<evidence type="ECO:0000256" key="1">
    <source>
        <dbReference type="PROSITE-ProRule" id="PRU00723"/>
    </source>
</evidence>
<keyword evidence="1" id="KW-0863">Zinc-finger</keyword>
<dbReference type="AlphaFoldDB" id="A0A6A6NXV5"/>
<dbReference type="Gene3D" id="4.10.1000.10">
    <property type="entry name" value="Zinc finger, CCCH-type"/>
    <property type="match status" value="1"/>
</dbReference>
<keyword evidence="1" id="KW-0862">Zinc</keyword>
<dbReference type="Proteomes" id="UP000799766">
    <property type="component" value="Unassembled WGS sequence"/>
</dbReference>
<protein>
    <recommendedName>
        <fullName evidence="2">C3H1-type domain-containing protein</fullName>
    </recommendedName>
</protein>
<keyword evidence="1" id="KW-0479">Metal-binding</keyword>
<dbReference type="PROSITE" id="PS50103">
    <property type="entry name" value="ZF_C3H1"/>
    <property type="match status" value="1"/>
</dbReference>
<sequence length="306" mass="34829">MAFRLKEDLFQEKHPTAAPKAYVAILMDGDAAMFSDEYLRHGHEGGRVAAQKLHEDVKSMVDKYVDYGILGPEAHNVEVRATFYGDFSTLANACEGAGVVPGANLARQCLAGFGGVEKFTSTNLSDGKNGAVLGCTHEGDYSKRLEELAKSGPERCKVTLIEGLPRTEHIKFLYNQYYSSGFTRIFRSDKIPLPSDIVTNPQRDINVDENRWRLDEPILARPTRGEVSRTKSLKLCFQWYLRGECTDGDCEYAHDVEPTSDHLRVCRYLTRKQVCPRREWCRDPQYFFSKGSTRKARDTVRKWRAW</sequence>
<evidence type="ECO:0000313" key="4">
    <source>
        <dbReference type="Proteomes" id="UP000799766"/>
    </source>
</evidence>
<dbReference type="OrthoDB" id="2270193at2759"/>